<gene>
    <name evidence="4" type="ORF">LSALG_LOCUS30804</name>
</gene>
<evidence type="ECO:0000259" key="3">
    <source>
        <dbReference type="Pfam" id="PF08646"/>
    </source>
</evidence>
<dbReference type="Pfam" id="PF08646">
    <property type="entry name" value="Rep_fac-A_C"/>
    <property type="match status" value="1"/>
</dbReference>
<dbReference type="InterPro" id="IPR003871">
    <property type="entry name" value="RFA1B/D_OB_1st"/>
</dbReference>
<feature type="domain" description="Replication factor A C-terminal" evidence="3">
    <location>
        <begin position="185"/>
        <end position="268"/>
    </location>
</feature>
<organism evidence="4 5">
    <name type="scientific">Lactuca saligna</name>
    <name type="common">Willowleaf lettuce</name>
    <dbReference type="NCBI Taxonomy" id="75948"/>
    <lineage>
        <taxon>Eukaryota</taxon>
        <taxon>Viridiplantae</taxon>
        <taxon>Streptophyta</taxon>
        <taxon>Embryophyta</taxon>
        <taxon>Tracheophyta</taxon>
        <taxon>Spermatophyta</taxon>
        <taxon>Magnoliopsida</taxon>
        <taxon>eudicotyledons</taxon>
        <taxon>Gunneridae</taxon>
        <taxon>Pentapetalae</taxon>
        <taxon>asterids</taxon>
        <taxon>campanulids</taxon>
        <taxon>Asterales</taxon>
        <taxon>Asteraceae</taxon>
        <taxon>Cichorioideae</taxon>
        <taxon>Cichorieae</taxon>
        <taxon>Lactucinae</taxon>
        <taxon>Lactuca</taxon>
    </lineage>
</organism>
<dbReference type="CDD" id="cd04480">
    <property type="entry name" value="RPA1_DBD_A_like"/>
    <property type="match status" value="1"/>
</dbReference>
<name>A0AA35ZGQ8_LACSI</name>
<dbReference type="Gene3D" id="2.40.50.140">
    <property type="entry name" value="Nucleic acid-binding proteins"/>
    <property type="match status" value="2"/>
</dbReference>
<sequence length="376" mass="42990">MEIGNKVYLNNIDQIDEKSHIKVRVLKIWNFVKNNKVCSIEMIIMDEEGTQYQARVFNQNFSRFRHLLKEDESYIVIKPNMAAVTNGFSYTGLGEAKSHFEVTKLFINSDIYEINEFKNKLKCHDNFGITEKSITTLQSYSSSYTDDFKGNFPLKTICEITEPIKEMKFLLVASIVNIRQNLPWYIIPINVQDCTGTIGLTLFDREARRLLNISAYELKKIHDAAGDSDALFPMQLNVLKNRKFGFVVDITEYNVNNYNNIYTVLRVTEDMSIVSELESKIELMSNQSVALNQVALESDDVVQPVQKDVISQTDESFTPSTVDKSTATSPCKISGDLKRNLQEIYDVDSEYDLSSTKAKRKSTAEETPLLIPKIEK</sequence>
<dbReference type="SUPFAM" id="SSF50249">
    <property type="entry name" value="Nucleic acid-binding proteins"/>
    <property type="match status" value="2"/>
</dbReference>
<dbReference type="Pfam" id="PF02721">
    <property type="entry name" value="DUF223"/>
    <property type="match status" value="1"/>
</dbReference>
<dbReference type="Proteomes" id="UP001177003">
    <property type="component" value="Chromosome 6"/>
</dbReference>
<protein>
    <recommendedName>
        <fullName evidence="6">DUF223 domain-containing protein</fullName>
    </recommendedName>
</protein>
<reference evidence="4" key="1">
    <citation type="submission" date="2023-04" db="EMBL/GenBank/DDBJ databases">
        <authorList>
            <person name="Vijverberg K."/>
            <person name="Xiong W."/>
            <person name="Schranz E."/>
        </authorList>
    </citation>
    <scope>NUCLEOTIDE SEQUENCE</scope>
</reference>
<keyword evidence="5" id="KW-1185">Reference proteome</keyword>
<dbReference type="PANTHER" id="PTHR47165:SF4">
    <property type="entry name" value="OS03G0429900 PROTEIN"/>
    <property type="match status" value="1"/>
</dbReference>
<evidence type="ECO:0000259" key="2">
    <source>
        <dbReference type="Pfam" id="PF02721"/>
    </source>
</evidence>
<dbReference type="InterPro" id="IPR012340">
    <property type="entry name" value="NA-bd_OB-fold"/>
</dbReference>
<feature type="domain" description="Replication protein A 70 kDa DNA-binding subunit B/D first OB fold" evidence="2">
    <location>
        <begin position="17"/>
        <end position="77"/>
    </location>
</feature>
<dbReference type="PANTHER" id="PTHR47165">
    <property type="entry name" value="OS03G0429900 PROTEIN"/>
    <property type="match status" value="1"/>
</dbReference>
<evidence type="ECO:0000313" key="4">
    <source>
        <dbReference type="EMBL" id="CAI9291677.1"/>
    </source>
</evidence>
<evidence type="ECO:0008006" key="6">
    <source>
        <dbReference type="Google" id="ProtNLM"/>
    </source>
</evidence>
<dbReference type="AlphaFoldDB" id="A0AA35ZGQ8"/>
<dbReference type="InterPro" id="IPR013955">
    <property type="entry name" value="Rep_factor-A_C"/>
</dbReference>
<evidence type="ECO:0000313" key="5">
    <source>
        <dbReference type="Proteomes" id="UP001177003"/>
    </source>
</evidence>
<dbReference type="EMBL" id="OX465082">
    <property type="protein sequence ID" value="CAI9291677.1"/>
    <property type="molecule type" value="Genomic_DNA"/>
</dbReference>
<feature type="region of interest" description="Disordered" evidence="1">
    <location>
        <begin position="355"/>
        <end position="376"/>
    </location>
</feature>
<proteinExistence type="predicted"/>
<accession>A0AA35ZGQ8</accession>
<evidence type="ECO:0000256" key="1">
    <source>
        <dbReference type="SAM" id="MobiDB-lite"/>
    </source>
</evidence>